<organism evidence="10 11">
    <name type="scientific">Bacteroides caecimuris</name>
    <dbReference type="NCBI Taxonomy" id="1796613"/>
    <lineage>
        <taxon>Bacteria</taxon>
        <taxon>Pseudomonadati</taxon>
        <taxon>Bacteroidota</taxon>
        <taxon>Bacteroidia</taxon>
        <taxon>Bacteroidales</taxon>
        <taxon>Bacteroidaceae</taxon>
        <taxon>Bacteroides</taxon>
    </lineage>
</organism>
<evidence type="ECO:0000256" key="7">
    <source>
        <dbReference type="ARBA" id="ARBA00023125"/>
    </source>
</evidence>
<evidence type="ECO:0000256" key="6">
    <source>
        <dbReference type="ARBA" id="ARBA00022747"/>
    </source>
</evidence>
<sequence length="451" mass="51598">MKIDIYKMCHYFSKEYLNTGKPIQINFRRLVPELNNSERYSHLIHSYPAKLLSNIPYFFLQSNYFCPADGLVLDPFCGTGTVMLEANASGRSAIGADANPLAVLIAQVKTTHIPSEKLQRTLSSVLVRAQRSKAEAIGNTESIQRWFSSSTITQLTRLEESIDKIRSREQRRFFLLCFSNLIKKVSFADPSISVPVRLNPERFIKNPERKKAVEFKLQTLQCIDVYDKFADICKLNIRRIESLRPIKEIGVATEIVSNDARRITETYGGCKVRASESVDLILTSPPYAGAQKYIRSSWLNLYWLGKKLPEEIRVLNNKNIGREDYRKSEIDQHIQTGIAAADAVLESLYAEGKKERAYIVGNYLNEMKLALDESIRVLKKNGYMVIVIGNNTVCNRPFDTQDYFTTYLESKGMKLQFKLIDDIKSYGLMTKRNKTASTISCEWVLVFKKQK</sequence>
<evidence type="ECO:0000256" key="8">
    <source>
        <dbReference type="ARBA" id="ARBA00049120"/>
    </source>
</evidence>
<comment type="caution">
    <text evidence="10">The sequence shown here is derived from an EMBL/GenBank/DDBJ whole genome shotgun (WGS) entry which is preliminary data.</text>
</comment>
<protein>
    <recommendedName>
        <fullName evidence="2">site-specific DNA-methyltransferase (cytosine-N(4)-specific)</fullName>
        <ecNumber evidence="2">2.1.1.113</ecNumber>
    </recommendedName>
</protein>
<feature type="domain" description="DNA methylase N-4/N-6" evidence="9">
    <location>
        <begin position="278"/>
        <end position="451"/>
    </location>
</feature>
<gene>
    <name evidence="10" type="ORF">E5353_17215</name>
</gene>
<accession>A0A4S2CE51</accession>
<dbReference type="EC" id="2.1.1.113" evidence="2"/>
<dbReference type="InterPro" id="IPR053943">
    <property type="entry name" value="RlmKL-like_Mtase_CS"/>
</dbReference>
<dbReference type="EMBL" id="SRYX01000103">
    <property type="protein sequence ID" value="TGY25845.1"/>
    <property type="molecule type" value="Genomic_DNA"/>
</dbReference>
<evidence type="ECO:0000256" key="5">
    <source>
        <dbReference type="ARBA" id="ARBA00022691"/>
    </source>
</evidence>
<proteinExistence type="inferred from homology"/>
<comment type="similarity">
    <text evidence="1">Belongs to the N(4)/N(6)-methyltransferase family. N(4) subfamily.</text>
</comment>
<dbReference type="GO" id="GO:0009307">
    <property type="term" value="P:DNA restriction-modification system"/>
    <property type="evidence" value="ECO:0007669"/>
    <property type="project" value="UniProtKB-KW"/>
</dbReference>
<dbReference type="InterPro" id="IPR029063">
    <property type="entry name" value="SAM-dependent_MTases_sf"/>
</dbReference>
<evidence type="ECO:0000256" key="4">
    <source>
        <dbReference type="ARBA" id="ARBA00022679"/>
    </source>
</evidence>
<keyword evidence="4" id="KW-0808">Transferase</keyword>
<dbReference type="GO" id="GO:0015667">
    <property type="term" value="F:site-specific DNA-methyltransferase (cytosine-N4-specific) activity"/>
    <property type="evidence" value="ECO:0007669"/>
    <property type="project" value="UniProtKB-EC"/>
</dbReference>
<dbReference type="Pfam" id="PF01555">
    <property type="entry name" value="N6_N4_Mtase"/>
    <property type="match status" value="2"/>
</dbReference>
<keyword evidence="7" id="KW-0238">DNA-binding</keyword>
<dbReference type="GO" id="GO:0032259">
    <property type="term" value="P:methylation"/>
    <property type="evidence" value="ECO:0007669"/>
    <property type="project" value="UniProtKB-KW"/>
</dbReference>
<dbReference type="GO" id="GO:0008170">
    <property type="term" value="F:N-methyltransferase activity"/>
    <property type="evidence" value="ECO:0007669"/>
    <property type="project" value="InterPro"/>
</dbReference>
<name>A0A4S2CE51_9BACE</name>
<evidence type="ECO:0000256" key="3">
    <source>
        <dbReference type="ARBA" id="ARBA00022603"/>
    </source>
</evidence>
<comment type="catalytic activity">
    <reaction evidence="8">
        <text>a 2'-deoxycytidine in DNA + S-adenosyl-L-methionine = an N(4)-methyl-2'-deoxycytidine in DNA + S-adenosyl-L-homocysteine + H(+)</text>
        <dbReference type="Rhea" id="RHEA:16857"/>
        <dbReference type="Rhea" id="RHEA-COMP:11369"/>
        <dbReference type="Rhea" id="RHEA-COMP:13674"/>
        <dbReference type="ChEBI" id="CHEBI:15378"/>
        <dbReference type="ChEBI" id="CHEBI:57856"/>
        <dbReference type="ChEBI" id="CHEBI:59789"/>
        <dbReference type="ChEBI" id="CHEBI:85452"/>
        <dbReference type="ChEBI" id="CHEBI:137933"/>
        <dbReference type="EC" id="2.1.1.113"/>
    </reaction>
</comment>
<keyword evidence="3" id="KW-0489">Methyltransferase</keyword>
<dbReference type="PROSITE" id="PS00093">
    <property type="entry name" value="N4_MTASE"/>
    <property type="match status" value="1"/>
</dbReference>
<evidence type="ECO:0000256" key="1">
    <source>
        <dbReference type="ARBA" id="ARBA00010203"/>
    </source>
</evidence>
<keyword evidence="6" id="KW-0680">Restriction system</keyword>
<dbReference type="GO" id="GO:0003677">
    <property type="term" value="F:DNA binding"/>
    <property type="evidence" value="ECO:0007669"/>
    <property type="project" value="UniProtKB-KW"/>
</dbReference>
<dbReference type="PROSITE" id="PS01261">
    <property type="entry name" value="UPF0020"/>
    <property type="match status" value="1"/>
</dbReference>
<dbReference type="AlphaFoldDB" id="A0A4S2CE51"/>
<reference evidence="10 11" key="1">
    <citation type="submission" date="2019-04" db="EMBL/GenBank/DDBJ databases">
        <title>Microbes associate with the intestines of laboratory mice.</title>
        <authorList>
            <person name="Navarre W."/>
            <person name="Wong E."/>
            <person name="Huang K."/>
            <person name="Tropini C."/>
            <person name="Ng K."/>
            <person name="Yu B."/>
        </authorList>
    </citation>
    <scope>NUCLEOTIDE SEQUENCE [LARGE SCALE GENOMIC DNA]</scope>
    <source>
        <strain evidence="10 11">NM63_1-25</strain>
    </source>
</reference>
<keyword evidence="5" id="KW-0949">S-adenosyl-L-methionine</keyword>
<evidence type="ECO:0000313" key="11">
    <source>
        <dbReference type="Proteomes" id="UP000309566"/>
    </source>
</evidence>
<evidence type="ECO:0000313" key="10">
    <source>
        <dbReference type="EMBL" id="TGY25845.1"/>
    </source>
</evidence>
<dbReference type="RefSeq" id="WP_136000471.1">
    <property type="nucleotide sequence ID" value="NZ_SRYX01000103.1"/>
</dbReference>
<dbReference type="Gene3D" id="3.40.50.150">
    <property type="entry name" value="Vaccinia Virus protein VP39"/>
    <property type="match status" value="2"/>
</dbReference>
<dbReference type="InterPro" id="IPR002941">
    <property type="entry name" value="DNA_methylase_N4/N6"/>
</dbReference>
<dbReference type="InterPro" id="IPR017985">
    <property type="entry name" value="MeTrfase_CN4_CS"/>
</dbReference>
<evidence type="ECO:0000256" key="2">
    <source>
        <dbReference type="ARBA" id="ARBA00012185"/>
    </source>
</evidence>
<feature type="domain" description="DNA methylase N-4/N-6" evidence="9">
    <location>
        <begin position="65"/>
        <end position="106"/>
    </location>
</feature>
<dbReference type="SUPFAM" id="SSF53335">
    <property type="entry name" value="S-adenosyl-L-methionine-dependent methyltransferases"/>
    <property type="match status" value="2"/>
</dbReference>
<evidence type="ECO:0000259" key="9">
    <source>
        <dbReference type="Pfam" id="PF01555"/>
    </source>
</evidence>
<dbReference type="Proteomes" id="UP000309566">
    <property type="component" value="Unassembled WGS sequence"/>
</dbReference>